<accession>A0AAX4M3N3</accession>
<dbReference type="CDD" id="cd01127">
    <property type="entry name" value="TrwB_TraG_TraD_VirD4"/>
    <property type="match status" value="1"/>
</dbReference>
<reference evidence="1" key="1">
    <citation type="submission" date="2024-03" db="EMBL/GenBank/DDBJ databases">
        <title>Characterization and abundance of plasmid-dependent Alphatectivirus phages.</title>
        <authorList>
            <person name="Parra B."/>
            <person name="Lutz V.T."/>
            <person name="Brondsted L."/>
            <person name="Carmona J.L."/>
            <person name="Palomo A."/>
            <person name="Nesme J."/>
            <person name="Le V.V.H."/>
            <person name="Smets B.F."/>
            <person name="Dechesne A."/>
        </authorList>
    </citation>
    <scope>NUCLEOTIDE SEQUENCE</scope>
</reference>
<evidence type="ECO:0000313" key="1">
    <source>
        <dbReference type="EMBL" id="WYA79321.1"/>
    </source>
</evidence>
<organism evidence="1 2">
    <name type="scientific">Salmonella phage PKJ.Vi.20.4</name>
    <dbReference type="NCBI Taxonomy" id="3135608"/>
    <lineage>
        <taxon>Viruses</taxon>
        <taxon>Varidnaviria</taxon>
        <taxon>Bamfordvirae</taxon>
        <taxon>Preplasmiviricota</taxon>
        <taxon>Prepoliviricotina</taxon>
        <taxon>Tectiliviricetes</taxon>
        <taxon>Kalamavirales</taxon>
        <taxon>Tectiviridae</taxon>
        <taxon>Alphatectivirus</taxon>
    </lineage>
</organism>
<dbReference type="SUPFAM" id="SSF52540">
    <property type="entry name" value="P-loop containing nucleoside triphosphate hydrolases"/>
    <property type="match status" value="1"/>
</dbReference>
<dbReference type="SMR" id="A0AAX4M3N3"/>
<name>A0AAX4M3N3_9VIRU</name>
<dbReference type="Proteomes" id="UP001436870">
    <property type="component" value="Segment"/>
</dbReference>
<evidence type="ECO:0000313" key="2">
    <source>
        <dbReference type="Proteomes" id="UP001436870"/>
    </source>
</evidence>
<protein>
    <submittedName>
        <fullName evidence="1">DNA packaging ATPase</fullName>
    </submittedName>
</protein>
<dbReference type="Gene3D" id="3.40.50.300">
    <property type="entry name" value="P-loop containing nucleotide triphosphate hydrolases"/>
    <property type="match status" value="1"/>
</dbReference>
<dbReference type="InterPro" id="IPR027417">
    <property type="entry name" value="P-loop_NTPase"/>
</dbReference>
<sequence length="227" mass="25787">MTIRMPNDRQRILVLGKTGTGKTCAAVWHLSQKDFKRKAWIVLNHKGDDLIDSIEGANHVDLNFRPKKPGLYIYHPIPDVDDAEVTQLLWDIHAMGDIGVYVDEGYMIPNRDPAFQALLTQGRSKKIPMIILSQRPVWLTRFAISESDFFQIFQLGDQRDRQTVQGFVPVDLEKLMQAPVNTVPALKKFHSIYYDVGANNCVIMTPVPTADAVLARFDLGKKRKQTL</sequence>
<proteinExistence type="predicted"/>
<dbReference type="EMBL" id="PP495483">
    <property type="protein sequence ID" value="WYA79321.1"/>
    <property type="molecule type" value="Genomic_DNA"/>
</dbReference>